<evidence type="ECO:0000313" key="6">
    <source>
        <dbReference type="Proteomes" id="UP001597187"/>
    </source>
</evidence>
<keyword evidence="2 4" id="KW-0689">Ribosomal protein</keyword>
<keyword evidence="6" id="KW-1185">Reference proteome</keyword>
<dbReference type="SMART" id="SM01405">
    <property type="entry name" value="Ribosomal_S6e"/>
    <property type="match status" value="1"/>
</dbReference>
<evidence type="ECO:0000256" key="1">
    <source>
        <dbReference type="ARBA" id="ARBA00009312"/>
    </source>
</evidence>
<keyword evidence="3 4" id="KW-0687">Ribonucleoprotein</keyword>
<dbReference type="PANTHER" id="PTHR11502">
    <property type="entry name" value="40S RIBOSOMAL PROTEIN S6"/>
    <property type="match status" value="1"/>
</dbReference>
<dbReference type="Pfam" id="PF01092">
    <property type="entry name" value="Ribosomal_S6e"/>
    <property type="match status" value="1"/>
</dbReference>
<comment type="similarity">
    <text evidence="1 4">Belongs to the eukaryotic ribosomal protein eS6 family.</text>
</comment>
<dbReference type="NCBIfam" id="NF003294">
    <property type="entry name" value="PRK04290.1-3"/>
    <property type="match status" value="1"/>
</dbReference>
<dbReference type="HAMAP" id="MF_00512">
    <property type="entry name" value="Ribosomal_eS6"/>
    <property type="match status" value="1"/>
</dbReference>
<evidence type="ECO:0000256" key="3">
    <source>
        <dbReference type="ARBA" id="ARBA00023274"/>
    </source>
</evidence>
<dbReference type="EMBL" id="JBHUDC010000003">
    <property type="protein sequence ID" value="MFD1513012.1"/>
    <property type="molecule type" value="Genomic_DNA"/>
</dbReference>
<reference evidence="5 6" key="1">
    <citation type="journal article" date="2019" name="Int. J. Syst. Evol. Microbiol.">
        <title>The Global Catalogue of Microorganisms (GCM) 10K type strain sequencing project: providing services to taxonomists for standard genome sequencing and annotation.</title>
        <authorList>
            <consortium name="The Broad Institute Genomics Platform"/>
            <consortium name="The Broad Institute Genome Sequencing Center for Infectious Disease"/>
            <person name="Wu L."/>
            <person name="Ma J."/>
        </authorList>
    </citation>
    <scope>NUCLEOTIDE SEQUENCE [LARGE SCALE GENOMIC DNA]</scope>
    <source>
        <strain evidence="5 6">CGMCC 1.12563</strain>
    </source>
</reference>
<sequence length="135" mass="14442">MAEFQVVVADPEDGTTHQFDVDGQDANRFMGLDLGDEVDGSVVGLDGYSLELTGGSDNAGRAMRPDVAGAGVKKVLLEGGVGYEPERDGERRRITVRGREISEETRQINAKITERGSESVAELLGLDGDDEDADE</sequence>
<dbReference type="InterPro" id="IPR020924">
    <property type="entry name" value="Ribosomal_eS6_arc"/>
</dbReference>
<protein>
    <recommendedName>
        <fullName evidence="4">Small ribosomal subunit protein eS6</fullName>
    </recommendedName>
</protein>
<dbReference type="InterPro" id="IPR001377">
    <property type="entry name" value="Ribosomal_eS6"/>
</dbReference>
<organism evidence="5 6">
    <name type="scientific">Halomarina rubra</name>
    <dbReference type="NCBI Taxonomy" id="2071873"/>
    <lineage>
        <taxon>Archaea</taxon>
        <taxon>Methanobacteriati</taxon>
        <taxon>Methanobacteriota</taxon>
        <taxon>Stenosarchaea group</taxon>
        <taxon>Halobacteria</taxon>
        <taxon>Halobacteriales</taxon>
        <taxon>Natronomonadaceae</taxon>
        <taxon>Halomarina</taxon>
    </lineage>
</organism>
<dbReference type="AlphaFoldDB" id="A0ABD6AU04"/>
<dbReference type="GO" id="GO:0006412">
    <property type="term" value="P:translation"/>
    <property type="evidence" value="ECO:0007669"/>
    <property type="project" value="UniProtKB-UniRule"/>
</dbReference>
<gene>
    <name evidence="4" type="primary">rps6e</name>
    <name evidence="5" type="ORF">ACFSBT_06930</name>
</gene>
<comment type="caution">
    <text evidence="5">The sequence shown here is derived from an EMBL/GenBank/DDBJ whole genome shotgun (WGS) entry which is preliminary data.</text>
</comment>
<dbReference type="GO" id="GO:0005840">
    <property type="term" value="C:ribosome"/>
    <property type="evidence" value="ECO:0007669"/>
    <property type="project" value="UniProtKB-KW"/>
</dbReference>
<dbReference type="Proteomes" id="UP001597187">
    <property type="component" value="Unassembled WGS sequence"/>
</dbReference>
<proteinExistence type="inferred from homology"/>
<evidence type="ECO:0000256" key="4">
    <source>
        <dbReference type="HAMAP-Rule" id="MF_00512"/>
    </source>
</evidence>
<accession>A0ABD6AU04</accession>
<evidence type="ECO:0000256" key="2">
    <source>
        <dbReference type="ARBA" id="ARBA00022980"/>
    </source>
</evidence>
<evidence type="ECO:0000313" key="5">
    <source>
        <dbReference type="EMBL" id="MFD1513012.1"/>
    </source>
</evidence>
<name>A0ABD6AU04_9EURY</name>
<dbReference type="GO" id="GO:1990904">
    <property type="term" value="C:ribonucleoprotein complex"/>
    <property type="evidence" value="ECO:0007669"/>
    <property type="project" value="UniProtKB-KW"/>
</dbReference>
<dbReference type="RefSeq" id="WP_250872984.1">
    <property type="nucleotide sequence ID" value="NZ_JALXFV010000003.1"/>
</dbReference>